<dbReference type="GO" id="GO:0016301">
    <property type="term" value="F:kinase activity"/>
    <property type="evidence" value="ECO:0007669"/>
    <property type="project" value="UniProtKB-KW"/>
</dbReference>
<reference evidence="1 5" key="1">
    <citation type="submission" date="2018-02" db="EMBL/GenBank/DDBJ databases">
        <title>Draft genome of wild Prunus yedoensis var. nudiflora.</title>
        <authorList>
            <person name="Baek S."/>
            <person name="Kim J.-H."/>
            <person name="Choi K."/>
            <person name="Kim G.-B."/>
            <person name="Cho A."/>
            <person name="Jang H."/>
            <person name="Shin C.-H."/>
            <person name="Yu H.-J."/>
            <person name="Mun J.-H."/>
        </authorList>
    </citation>
    <scope>NUCLEOTIDE SEQUENCE [LARGE SCALE GENOMIC DNA]</scope>
    <source>
        <strain evidence="5">cv. Jeju island</strain>
        <tissue evidence="1">Leaf</tissue>
    </source>
</reference>
<dbReference type="EMBL" id="PJQY01003500">
    <property type="protein sequence ID" value="PQM36961.1"/>
    <property type="molecule type" value="Genomic_DNA"/>
</dbReference>
<gene>
    <name evidence="1" type="ORF">Pyn_03578</name>
    <name evidence="2" type="ORF">Pyn_03585</name>
    <name evidence="3" type="ORF">Pyn_08129</name>
    <name evidence="4" type="ORF">Pyn_19039</name>
</gene>
<evidence type="ECO:0000313" key="5">
    <source>
        <dbReference type="Proteomes" id="UP000250321"/>
    </source>
</evidence>
<dbReference type="Proteomes" id="UP000250321">
    <property type="component" value="Unassembled WGS sequence"/>
</dbReference>
<sequence length="70" mass="8055">MGDGTSIPSFKWSEPNCTECEAEGKRCRLNNNGIKSEVECVHVSKASKDYINAKQRNLWQQVQPWVHPFF</sequence>
<proteinExistence type="predicted"/>
<name>A0A314UKD9_PRUYE</name>
<comment type="caution">
    <text evidence="1">The sequence shown here is derived from an EMBL/GenBank/DDBJ whole genome shotgun (WGS) entry which is preliminary data.</text>
</comment>
<evidence type="ECO:0000313" key="1">
    <source>
        <dbReference type="EMBL" id="PQM36954.1"/>
    </source>
</evidence>
<dbReference type="AlphaFoldDB" id="A0A314UKD9"/>
<organism evidence="1 5">
    <name type="scientific">Prunus yedoensis var. nudiflora</name>
    <dbReference type="NCBI Taxonomy" id="2094558"/>
    <lineage>
        <taxon>Eukaryota</taxon>
        <taxon>Viridiplantae</taxon>
        <taxon>Streptophyta</taxon>
        <taxon>Embryophyta</taxon>
        <taxon>Tracheophyta</taxon>
        <taxon>Spermatophyta</taxon>
        <taxon>Magnoliopsida</taxon>
        <taxon>eudicotyledons</taxon>
        <taxon>Gunneridae</taxon>
        <taxon>Pentapetalae</taxon>
        <taxon>rosids</taxon>
        <taxon>fabids</taxon>
        <taxon>Rosales</taxon>
        <taxon>Rosaceae</taxon>
        <taxon>Amygdaloideae</taxon>
        <taxon>Amygdaleae</taxon>
        <taxon>Prunus</taxon>
    </lineage>
</organism>
<dbReference type="EMBL" id="PJQY01003500">
    <property type="protein sequence ID" value="PQM36954.1"/>
    <property type="molecule type" value="Genomic_DNA"/>
</dbReference>
<evidence type="ECO:0000313" key="3">
    <source>
        <dbReference type="EMBL" id="PQQ00438.1"/>
    </source>
</evidence>
<evidence type="ECO:0000313" key="4">
    <source>
        <dbReference type="EMBL" id="PQQ20124.1"/>
    </source>
</evidence>
<keyword evidence="1" id="KW-0808">Transferase</keyword>
<keyword evidence="5" id="KW-1185">Reference proteome</keyword>
<evidence type="ECO:0000313" key="2">
    <source>
        <dbReference type="EMBL" id="PQM36961.1"/>
    </source>
</evidence>
<accession>A0A314UKD9</accession>
<protein>
    <submittedName>
        <fullName evidence="1">Rust resistance kinase Lr10-like</fullName>
    </submittedName>
</protein>
<dbReference type="EMBL" id="PJQY01001694">
    <property type="protein sequence ID" value="PQQ00438.1"/>
    <property type="molecule type" value="Genomic_DNA"/>
</dbReference>
<dbReference type="OrthoDB" id="547665at2759"/>
<dbReference type="EMBL" id="PJQY01000044">
    <property type="protein sequence ID" value="PQQ20124.1"/>
    <property type="molecule type" value="Genomic_DNA"/>
</dbReference>
<keyword evidence="1" id="KW-0418">Kinase</keyword>